<evidence type="ECO:0000313" key="3">
    <source>
        <dbReference type="Proteomes" id="UP001152300"/>
    </source>
</evidence>
<dbReference type="GO" id="GO:0004174">
    <property type="term" value="F:electron-transferring-flavoprotein dehydrogenase activity"/>
    <property type="evidence" value="ECO:0007669"/>
    <property type="project" value="TreeGrafter"/>
</dbReference>
<dbReference type="InterPro" id="IPR023753">
    <property type="entry name" value="FAD/NAD-binding_dom"/>
</dbReference>
<dbReference type="SUPFAM" id="SSF51905">
    <property type="entry name" value="FAD/NAD(P)-binding domain"/>
    <property type="match status" value="1"/>
</dbReference>
<dbReference type="Proteomes" id="UP001152300">
    <property type="component" value="Unassembled WGS sequence"/>
</dbReference>
<dbReference type="OrthoDB" id="202203at2759"/>
<dbReference type="Gene3D" id="3.50.50.100">
    <property type="match status" value="1"/>
</dbReference>
<dbReference type="Pfam" id="PF07992">
    <property type="entry name" value="Pyr_redox_2"/>
    <property type="match status" value="1"/>
</dbReference>
<dbReference type="InterPro" id="IPR036188">
    <property type="entry name" value="FAD/NAD-bd_sf"/>
</dbReference>
<dbReference type="GO" id="GO:0005737">
    <property type="term" value="C:cytoplasm"/>
    <property type="evidence" value="ECO:0007669"/>
    <property type="project" value="TreeGrafter"/>
</dbReference>
<dbReference type="PRINTS" id="PR00368">
    <property type="entry name" value="FADPNR"/>
</dbReference>
<reference evidence="2" key="1">
    <citation type="submission" date="2022-11" db="EMBL/GenBank/DDBJ databases">
        <title>Genome Resource of Sclerotinia nivalis Strain SnTB1, a Plant Pathogen Isolated from American Ginseng.</title>
        <authorList>
            <person name="Fan S."/>
        </authorList>
    </citation>
    <scope>NUCLEOTIDE SEQUENCE</scope>
    <source>
        <strain evidence="2">SnTB1</strain>
    </source>
</reference>
<feature type="domain" description="FAD/NAD(P)-binding" evidence="1">
    <location>
        <begin position="6"/>
        <end position="317"/>
    </location>
</feature>
<evidence type="ECO:0000313" key="2">
    <source>
        <dbReference type="EMBL" id="KAJ8070665.1"/>
    </source>
</evidence>
<accession>A0A9X0DQC5</accession>
<sequence length="420" mass="44776">MAAPIEIVILGGNIGGVGAAHYLLRHTIPQLKRVDAMKSYHITLVTPNTSLFFKIASPRALINSTLIPETKIVRPLAEGFRKYNAKQFEIVQGIATSIDLANRSVIVGFTTSTTEGDASATTEKKLHYDSLLIATGTTSASALWTLHNDESLTTKALHSMHEQLPKAKTILVAGGGPVGIETSGEIASAFPTAKITLLSGGTRLLRKHKVTLATNAQAYLEHKAHVEVLHNVRVVGSKKTADGATIVELSDGKEETVDLYIDATAGVPNSGFLPGEWLDESKRVITADAYFRVRGKSAGDEEAKGVYVIGDVVAGSANTLMECDAQIPVACSALAVDAAGGKAVPKTEGLWGKFFGDKNAGPTLKEFKPMKDTIIVPVGRNGGVGMLFGFSMPSWFVKFAKGNKFLVELVDPMMSGEKWK</sequence>
<organism evidence="2 3">
    <name type="scientific">Sclerotinia nivalis</name>
    <dbReference type="NCBI Taxonomy" id="352851"/>
    <lineage>
        <taxon>Eukaryota</taxon>
        <taxon>Fungi</taxon>
        <taxon>Dikarya</taxon>
        <taxon>Ascomycota</taxon>
        <taxon>Pezizomycotina</taxon>
        <taxon>Leotiomycetes</taxon>
        <taxon>Helotiales</taxon>
        <taxon>Sclerotiniaceae</taxon>
        <taxon>Sclerotinia</taxon>
    </lineage>
</organism>
<dbReference type="PANTHER" id="PTHR43735">
    <property type="entry name" value="APOPTOSIS-INDUCING FACTOR 1"/>
    <property type="match status" value="1"/>
</dbReference>
<protein>
    <recommendedName>
        <fullName evidence="1">FAD/NAD(P)-binding domain-containing protein</fullName>
    </recommendedName>
</protein>
<dbReference type="PRINTS" id="PR00411">
    <property type="entry name" value="PNDRDTASEI"/>
</dbReference>
<dbReference type="EMBL" id="JAPEIS010000001">
    <property type="protein sequence ID" value="KAJ8070665.1"/>
    <property type="molecule type" value="Genomic_DNA"/>
</dbReference>
<keyword evidence="3" id="KW-1185">Reference proteome</keyword>
<name>A0A9X0DQC5_9HELO</name>
<comment type="caution">
    <text evidence="2">The sequence shown here is derived from an EMBL/GenBank/DDBJ whole genome shotgun (WGS) entry which is preliminary data.</text>
</comment>
<dbReference type="AlphaFoldDB" id="A0A9X0DQC5"/>
<proteinExistence type="predicted"/>
<dbReference type="GO" id="GO:0050660">
    <property type="term" value="F:flavin adenine dinucleotide binding"/>
    <property type="evidence" value="ECO:0007669"/>
    <property type="project" value="TreeGrafter"/>
</dbReference>
<gene>
    <name evidence="2" type="ORF">OCU04_001036</name>
</gene>
<evidence type="ECO:0000259" key="1">
    <source>
        <dbReference type="Pfam" id="PF07992"/>
    </source>
</evidence>
<dbReference type="PANTHER" id="PTHR43735:SF25">
    <property type="entry name" value="NAD(P)H DEHYDROGENASE 3"/>
    <property type="match status" value="1"/>
</dbReference>